<dbReference type="Proteomes" id="UP001294444">
    <property type="component" value="Unassembled WGS sequence"/>
</dbReference>
<gene>
    <name evidence="2" type="ORF">MEPE_04081</name>
</gene>
<reference evidence="2" key="1">
    <citation type="submission" date="2023-10" db="EMBL/GenBank/DDBJ databases">
        <authorList>
            <person name="Guldener U."/>
        </authorList>
    </citation>
    <scope>NUCLEOTIDE SEQUENCE</scope>
    <source>
        <strain evidence="2">Mp4</strain>
    </source>
</reference>
<dbReference type="EMBL" id="OAPG01000010">
    <property type="protein sequence ID" value="SNX85372.1"/>
    <property type="molecule type" value="Genomic_DNA"/>
</dbReference>
<protein>
    <submittedName>
        <fullName evidence="2">Uncharacterized protein</fullName>
    </submittedName>
</protein>
<evidence type="ECO:0000313" key="2">
    <source>
        <dbReference type="EMBL" id="SNX85372.1"/>
    </source>
</evidence>
<keyword evidence="3" id="KW-1185">Reference proteome</keyword>
<evidence type="ECO:0000313" key="3">
    <source>
        <dbReference type="Proteomes" id="UP001294444"/>
    </source>
</evidence>
<feature type="region of interest" description="Disordered" evidence="1">
    <location>
        <begin position="192"/>
        <end position="220"/>
    </location>
</feature>
<name>A0AAJ4XNC0_9BASI</name>
<evidence type="ECO:0000256" key="1">
    <source>
        <dbReference type="SAM" id="MobiDB-lite"/>
    </source>
</evidence>
<organism evidence="2 3">
    <name type="scientific">Melanopsichium pennsylvanicum</name>
    <dbReference type="NCBI Taxonomy" id="63383"/>
    <lineage>
        <taxon>Eukaryota</taxon>
        <taxon>Fungi</taxon>
        <taxon>Dikarya</taxon>
        <taxon>Basidiomycota</taxon>
        <taxon>Ustilaginomycotina</taxon>
        <taxon>Ustilaginomycetes</taxon>
        <taxon>Ustilaginales</taxon>
        <taxon>Ustilaginaceae</taxon>
        <taxon>Melanopsichium</taxon>
    </lineage>
</organism>
<dbReference type="AlphaFoldDB" id="A0AAJ4XNC0"/>
<accession>A0AAJ4XNC0</accession>
<sequence>MEHEISLSMPFTSSYVHVPYLWLLADPRPNLARTPCFKLKSNETREFIQFDALCSVTESAWTDILNKFNAAASLHDIPQQDLHGLKQTFQDAIKKHRAQYKRLAHATGINKDMDKYVQMLDDYICIKESAILGGCCSPREWTATKLNNVDCDCWQFTEILANIGASPLQTSPLGQAASAISDLPESMPMTTCCQQAEGSQLSPGEGSNTPSQPHSEAQPF</sequence>
<proteinExistence type="predicted"/>
<comment type="caution">
    <text evidence="2">The sequence shown here is derived from an EMBL/GenBank/DDBJ whole genome shotgun (WGS) entry which is preliminary data.</text>
</comment>